<dbReference type="OrthoDB" id="7192174at2"/>
<evidence type="ECO:0000256" key="2">
    <source>
        <dbReference type="ARBA" id="ARBA00022679"/>
    </source>
</evidence>
<dbReference type="InterPro" id="IPR029063">
    <property type="entry name" value="SAM-dependent_MTases_sf"/>
</dbReference>
<keyword evidence="4" id="KW-1185">Reference proteome</keyword>
<dbReference type="SUPFAM" id="SSF53335">
    <property type="entry name" value="S-adenosyl-L-methionine-dependent methyltransferases"/>
    <property type="match status" value="1"/>
</dbReference>
<evidence type="ECO:0000256" key="1">
    <source>
        <dbReference type="ARBA" id="ARBA00022603"/>
    </source>
</evidence>
<dbReference type="RefSeq" id="WP_026180629.1">
    <property type="nucleotide sequence ID" value="NZ_QWGB01000005.1"/>
</dbReference>
<dbReference type="GO" id="GO:0071770">
    <property type="term" value="P:DIM/DIP cell wall layer assembly"/>
    <property type="evidence" value="ECO:0007669"/>
    <property type="project" value="TreeGrafter"/>
</dbReference>
<comment type="caution">
    <text evidence="3">The sequence shown here is derived from an EMBL/GenBank/DDBJ whole genome shotgun (WGS) entry which is preliminary data.</text>
</comment>
<gene>
    <name evidence="3" type="ORF">D1224_02915</name>
</gene>
<dbReference type="PANTHER" id="PTHR40048:SF1">
    <property type="entry name" value="RHAMNOSYL O-METHYLTRANSFERASE"/>
    <property type="match status" value="1"/>
</dbReference>
<proteinExistence type="predicted"/>
<dbReference type="Gene3D" id="3.40.50.150">
    <property type="entry name" value="Vaccinia Virus protein VP39"/>
    <property type="match status" value="1"/>
</dbReference>
<dbReference type="Proteomes" id="UP000265431">
    <property type="component" value="Unassembled WGS sequence"/>
</dbReference>
<dbReference type="GO" id="GO:0005886">
    <property type="term" value="C:plasma membrane"/>
    <property type="evidence" value="ECO:0007669"/>
    <property type="project" value="TreeGrafter"/>
</dbReference>
<organism evidence="3 4">
    <name type="scientific">Henriciella barbarensis</name>
    <dbReference type="NCBI Taxonomy" id="86342"/>
    <lineage>
        <taxon>Bacteria</taxon>
        <taxon>Pseudomonadati</taxon>
        <taxon>Pseudomonadota</taxon>
        <taxon>Alphaproteobacteria</taxon>
        <taxon>Hyphomonadales</taxon>
        <taxon>Hyphomonadaceae</taxon>
        <taxon>Henriciella</taxon>
    </lineage>
</organism>
<dbReference type="GO" id="GO:0032259">
    <property type="term" value="P:methylation"/>
    <property type="evidence" value="ECO:0007669"/>
    <property type="project" value="UniProtKB-KW"/>
</dbReference>
<reference evidence="3 4" key="1">
    <citation type="submission" date="2018-08" db="EMBL/GenBank/DDBJ databases">
        <title>Henriciella mobilis sp. nov., isolated from seawater.</title>
        <authorList>
            <person name="Cheng H."/>
            <person name="Wu Y.-H."/>
            <person name="Xu X.-W."/>
            <person name="Guo L.-L."/>
        </authorList>
    </citation>
    <scope>NUCLEOTIDE SEQUENCE [LARGE SCALE GENOMIC DNA]</scope>
    <source>
        <strain evidence="3 4">CCUG66934</strain>
    </source>
</reference>
<dbReference type="AlphaFoldDB" id="A0A399R0Y4"/>
<sequence length="204" mass="22403">MKLPLNPSSVKGFLDDEEGLALHNAALERADYGPCLEVGGYCGKSTIYIGSACARANELLFSIDHHRGSEENQPGWEYFDAELWDETAGAVDTLPFFRDTIRKAGLEATVIAIVGQSKDVAARWGTPLSLLFIDGGHTTEHALNDYEGWVPHLMVGGLLAIHDVFPDPKDGGRPPFDIYQKALRSHAFAEEGAIKSLRLLRRLK</sequence>
<keyword evidence="2 3" id="KW-0808">Transferase</keyword>
<accession>A0A399R0Y4</accession>
<name>A0A399R0Y4_9PROT</name>
<protein>
    <submittedName>
        <fullName evidence="3">Class I SAM-dependent methyltransferase</fullName>
    </submittedName>
</protein>
<dbReference type="Pfam" id="PF13578">
    <property type="entry name" value="Methyltransf_24"/>
    <property type="match status" value="1"/>
</dbReference>
<dbReference type="GO" id="GO:0008168">
    <property type="term" value="F:methyltransferase activity"/>
    <property type="evidence" value="ECO:0007669"/>
    <property type="project" value="UniProtKB-KW"/>
</dbReference>
<evidence type="ECO:0000313" key="4">
    <source>
        <dbReference type="Proteomes" id="UP000265431"/>
    </source>
</evidence>
<dbReference type="EMBL" id="QWGB01000005">
    <property type="protein sequence ID" value="RIJ23249.1"/>
    <property type="molecule type" value="Genomic_DNA"/>
</dbReference>
<keyword evidence="1 3" id="KW-0489">Methyltransferase</keyword>
<evidence type="ECO:0000313" key="3">
    <source>
        <dbReference type="EMBL" id="RIJ23249.1"/>
    </source>
</evidence>
<dbReference type="PANTHER" id="PTHR40048">
    <property type="entry name" value="RHAMNOSYL O-METHYLTRANSFERASE"/>
    <property type="match status" value="1"/>
</dbReference>